<dbReference type="PANTHER" id="PTHR21301:SF10">
    <property type="entry name" value="REVERSE TRANSCRIPTASE DOMAIN-CONTAINING PROTEIN"/>
    <property type="match status" value="1"/>
</dbReference>
<dbReference type="Proteomes" id="UP000663825">
    <property type="component" value="Unassembled WGS sequence"/>
</dbReference>
<dbReference type="OrthoDB" id="10006155at2759"/>
<dbReference type="EMBL" id="CAJOBP010000106">
    <property type="protein sequence ID" value="CAF4123301.1"/>
    <property type="molecule type" value="Genomic_DNA"/>
</dbReference>
<name>A0A817PEY5_9BILA</name>
<proteinExistence type="predicted"/>
<reference evidence="1" key="1">
    <citation type="submission" date="2021-02" db="EMBL/GenBank/DDBJ databases">
        <authorList>
            <person name="Nowell W R."/>
        </authorList>
    </citation>
    <scope>NUCLEOTIDE SEQUENCE</scope>
</reference>
<evidence type="ECO:0000313" key="3">
    <source>
        <dbReference type="Proteomes" id="UP000663825"/>
    </source>
</evidence>
<gene>
    <name evidence="1" type="ORF">TIS948_LOCUS9864</name>
    <name evidence="2" type="ORF">UJA718_LOCUS1703</name>
</gene>
<dbReference type="Proteomes" id="UP000663873">
    <property type="component" value="Unassembled WGS sequence"/>
</dbReference>
<protein>
    <recommendedName>
        <fullName evidence="5">Reverse transcriptase domain-containing protein</fullName>
    </recommendedName>
</protein>
<sequence>MYELNYQLEIVKKDLILHRLRILYNKPPTSYDPLQQLDLSLRCNSISNRPLRQQVLDRYKILIEKAKTDFILIRFMSMETVLDQYRTTLNIETNEMLRHHHHHNAIDKKMTSVLLHIIDQRTNLIKEKMKIISDFHINYYFRHHYGYIEDIRKGKIKDIQRIGFSSNLIIDSYMPSVSLTQQQLQLLNRGPTYVAPCQLHSLSSMSVFLTTHYLSLERQLKSLFQKYRIDSSQSIMIEKKIKDEFQSSFVTVNVSLDIRQRAFYERQLIQSIQQLLNINDLVLCRMADHTNRFYLTTKHHFEEKCLEFMSKHHDNYEILYSLTEHNQQQIRYELDNKIYRMNTKLEHLFRQSKISDRIYKKLYVKLDEIRLGYLYFLPQISSDHLDFNVKPMFSMYQSLTWKLADFLYELIRPVVIPLLQPTMINNESDFIQRLYRYCTLERRLRSTTFFARIKITNFYTMFSNQSVVNRVGYILTKHCSNNPIENLSIVTIEGLIELIFSNHLFYYQENIYSLIHGLPNSMRLSDLLLSICLYYWQTKIIDDHRLKSELFVRYKDDIFFTWNHSENDLHTFLHKIKETYDDEIHMNISYGRSIDYLNIYVENRIGQLYTRVYHPHGQSKLILPYVVGHPKMNHRHWFQSALIRAVQLCTLYEDFYRECLYLQMSCFVSGYSDKWTEYEFKKFYEYFNIETYRFHMNQTIYEQLRRRLLIHNDTQCDKSLQELDLKSNKYFLRFHYPYRYGYHRKFEEKFYEILSTFMKNHPQLSSNQRKLLLTAHHLFSLNTLLTQQKPVCELLKQPTEI</sequence>
<evidence type="ECO:0000313" key="4">
    <source>
        <dbReference type="Proteomes" id="UP000663873"/>
    </source>
</evidence>
<dbReference type="AlphaFoldDB" id="A0A817PEY5"/>
<evidence type="ECO:0008006" key="5">
    <source>
        <dbReference type="Google" id="ProtNLM"/>
    </source>
</evidence>
<accession>A0A817PEY5</accession>
<dbReference type="PANTHER" id="PTHR21301">
    <property type="entry name" value="REVERSE TRANSCRIPTASE"/>
    <property type="match status" value="1"/>
</dbReference>
<dbReference type="EMBL" id="CAJNXB010001277">
    <property type="protein sequence ID" value="CAF3153821.1"/>
    <property type="molecule type" value="Genomic_DNA"/>
</dbReference>
<comment type="caution">
    <text evidence="1">The sequence shown here is derived from an EMBL/GenBank/DDBJ whole genome shotgun (WGS) entry which is preliminary data.</text>
</comment>
<evidence type="ECO:0000313" key="1">
    <source>
        <dbReference type="EMBL" id="CAF3153821.1"/>
    </source>
</evidence>
<evidence type="ECO:0000313" key="2">
    <source>
        <dbReference type="EMBL" id="CAF4123301.1"/>
    </source>
</evidence>
<organism evidence="1 3">
    <name type="scientific">Rotaria socialis</name>
    <dbReference type="NCBI Taxonomy" id="392032"/>
    <lineage>
        <taxon>Eukaryota</taxon>
        <taxon>Metazoa</taxon>
        <taxon>Spiralia</taxon>
        <taxon>Gnathifera</taxon>
        <taxon>Rotifera</taxon>
        <taxon>Eurotatoria</taxon>
        <taxon>Bdelloidea</taxon>
        <taxon>Philodinida</taxon>
        <taxon>Philodinidae</taxon>
        <taxon>Rotaria</taxon>
    </lineage>
</organism>
<keyword evidence="4" id="KW-1185">Reference proteome</keyword>